<evidence type="ECO:0000256" key="2">
    <source>
        <dbReference type="SAM" id="Phobius"/>
    </source>
</evidence>
<comment type="caution">
    <text evidence="4">The sequence shown here is derived from an EMBL/GenBank/DDBJ whole genome shotgun (WGS) entry which is preliminary data.</text>
</comment>
<dbReference type="InterPro" id="IPR003598">
    <property type="entry name" value="Ig_sub2"/>
</dbReference>
<feature type="domain" description="Ig-like" evidence="3">
    <location>
        <begin position="123"/>
        <end position="203"/>
    </location>
</feature>
<evidence type="ECO:0000313" key="4">
    <source>
        <dbReference type="EMBL" id="KAG8549481.1"/>
    </source>
</evidence>
<dbReference type="InterPro" id="IPR013783">
    <property type="entry name" value="Ig-like_fold"/>
</dbReference>
<organism evidence="4 5">
    <name type="scientific">Engystomops pustulosus</name>
    <name type="common">Tungara frog</name>
    <name type="synonym">Physalaemus pustulosus</name>
    <dbReference type="NCBI Taxonomy" id="76066"/>
    <lineage>
        <taxon>Eukaryota</taxon>
        <taxon>Metazoa</taxon>
        <taxon>Chordata</taxon>
        <taxon>Craniata</taxon>
        <taxon>Vertebrata</taxon>
        <taxon>Euteleostomi</taxon>
        <taxon>Amphibia</taxon>
        <taxon>Batrachia</taxon>
        <taxon>Anura</taxon>
        <taxon>Neobatrachia</taxon>
        <taxon>Hyloidea</taxon>
        <taxon>Leptodactylidae</taxon>
        <taxon>Leiuperinae</taxon>
        <taxon>Engystomops</taxon>
    </lineage>
</organism>
<dbReference type="InterPro" id="IPR007110">
    <property type="entry name" value="Ig-like_dom"/>
</dbReference>
<dbReference type="PANTHER" id="PTHR46484">
    <property type="entry name" value="SI:CH211-171H4.5-RELATED"/>
    <property type="match status" value="1"/>
</dbReference>
<keyword evidence="2" id="KW-0472">Membrane</keyword>
<dbReference type="PANTHER" id="PTHR46484:SF1">
    <property type="entry name" value="SCHWANN CELL MYELIN PROTEIN-RELATED"/>
    <property type="match status" value="1"/>
</dbReference>
<evidence type="ECO:0000313" key="5">
    <source>
        <dbReference type="Proteomes" id="UP000824782"/>
    </source>
</evidence>
<dbReference type="SUPFAM" id="SSF48726">
    <property type="entry name" value="Immunoglobulin"/>
    <property type="match status" value="1"/>
</dbReference>
<dbReference type="EMBL" id="WNYA01000177">
    <property type="protein sequence ID" value="KAG8549481.1"/>
    <property type="molecule type" value="Genomic_DNA"/>
</dbReference>
<feature type="domain" description="Ig-like" evidence="3">
    <location>
        <begin position="48"/>
        <end position="114"/>
    </location>
</feature>
<sequence>MDGSWREESELSYTPSYEDDGSLIQCTATHPNGRSNDEKGTITIHYLPKNVTVVGFDEVMEGSDVTLQCNSVSRPDVSEYEWYKGETRLPDRGREMTVRSVTRDMEPYSCAARNTVGRGESAPILIPVIYAPTGVHVIVEDEGELVCDFRSSRPDVTHYTWMKDGSILHNETGKTLTIDNNGRYSCIAHNRVGNSSSEEMHIQRETVDLPLILGIVSGVFILLFILLAAYICIRRNKKSSPPTSTPSGPVPARTPYDMTKAKNEHQYGNIQSNFNTQSPVIGSELSVNVKVDENYVIYSNGEIMQPSNELEYSEIAHRQQNQNRPISANNVEVVEYATLKH</sequence>
<dbReference type="InterPro" id="IPR036179">
    <property type="entry name" value="Ig-like_dom_sf"/>
</dbReference>
<evidence type="ECO:0000256" key="1">
    <source>
        <dbReference type="SAM" id="MobiDB-lite"/>
    </source>
</evidence>
<name>A0AAV6ZJK1_ENGPU</name>
<accession>A0AAV6ZJK1</accession>
<feature type="region of interest" description="Disordered" evidence="1">
    <location>
        <begin position="1"/>
        <end position="22"/>
    </location>
</feature>
<keyword evidence="5" id="KW-1185">Reference proteome</keyword>
<dbReference type="InterPro" id="IPR003599">
    <property type="entry name" value="Ig_sub"/>
</dbReference>
<feature type="transmembrane region" description="Helical" evidence="2">
    <location>
        <begin position="211"/>
        <end position="233"/>
    </location>
</feature>
<dbReference type="Gene3D" id="2.60.40.10">
    <property type="entry name" value="Immunoglobulins"/>
    <property type="match status" value="3"/>
</dbReference>
<dbReference type="SMART" id="SM00409">
    <property type="entry name" value="IG"/>
    <property type="match status" value="2"/>
</dbReference>
<keyword evidence="2" id="KW-0812">Transmembrane</keyword>
<evidence type="ECO:0000259" key="3">
    <source>
        <dbReference type="PROSITE" id="PS50835"/>
    </source>
</evidence>
<dbReference type="SMART" id="SM00408">
    <property type="entry name" value="IGc2"/>
    <property type="match status" value="2"/>
</dbReference>
<reference evidence="4" key="1">
    <citation type="thesis" date="2020" institute="ProQuest LLC" country="789 East Eisenhower Parkway, Ann Arbor, MI, USA">
        <title>Comparative Genomics and Chromosome Evolution.</title>
        <authorList>
            <person name="Mudd A.B."/>
        </authorList>
    </citation>
    <scope>NUCLEOTIDE SEQUENCE</scope>
    <source>
        <strain evidence="4">237g6f4</strain>
        <tissue evidence="4">Blood</tissue>
    </source>
</reference>
<dbReference type="AlphaFoldDB" id="A0AAV6ZJK1"/>
<keyword evidence="2" id="KW-1133">Transmembrane helix</keyword>
<proteinExistence type="predicted"/>
<dbReference type="Pfam" id="PF13895">
    <property type="entry name" value="Ig_2"/>
    <property type="match status" value="2"/>
</dbReference>
<gene>
    <name evidence="4" type="ORF">GDO81_021049</name>
</gene>
<dbReference type="Proteomes" id="UP000824782">
    <property type="component" value="Unassembled WGS sequence"/>
</dbReference>
<protein>
    <recommendedName>
        <fullName evidence="3">Ig-like domain-containing protein</fullName>
    </recommendedName>
</protein>
<dbReference type="PROSITE" id="PS50835">
    <property type="entry name" value="IG_LIKE"/>
    <property type="match status" value="2"/>
</dbReference>